<evidence type="ECO:0000256" key="2">
    <source>
        <dbReference type="ARBA" id="ARBA00022692"/>
    </source>
</evidence>
<dbReference type="InterPro" id="IPR001129">
    <property type="entry name" value="Membr-assoc_MAPEG"/>
</dbReference>
<keyword evidence="7" id="KW-1185">Reference proteome</keyword>
<dbReference type="PANTHER" id="PTHR10250">
    <property type="entry name" value="MICROSOMAL GLUTATHIONE S-TRANSFERASE"/>
    <property type="match status" value="1"/>
</dbReference>
<evidence type="ECO:0000256" key="5">
    <source>
        <dbReference type="SAM" id="Phobius"/>
    </source>
</evidence>
<dbReference type="PANTHER" id="PTHR10250:SF22">
    <property type="entry name" value="MICROSOMAL GLUTATHIONE S-TRANSFERASE"/>
    <property type="match status" value="1"/>
</dbReference>
<sequence>MASLLDMLPPDFGLVVLVLIASIFVVQWMAFQVGRARRKFGIKLLSVFQYPTMYSDKEPLFNCIQRAHQNTLEGYPVFLVLLLLGGIQYPVKPKNRNRGAFGYLALLTLLGCNISLALTLLGYI</sequence>
<dbReference type="InterPro" id="IPR050997">
    <property type="entry name" value="MAPEG"/>
</dbReference>
<evidence type="ECO:0000256" key="3">
    <source>
        <dbReference type="ARBA" id="ARBA00022989"/>
    </source>
</evidence>
<dbReference type="GO" id="GO:0005783">
    <property type="term" value="C:endoplasmic reticulum"/>
    <property type="evidence" value="ECO:0007669"/>
    <property type="project" value="TreeGrafter"/>
</dbReference>
<protein>
    <recommendedName>
        <fullName evidence="8">MAPEG family protein</fullName>
    </recommendedName>
</protein>
<feature type="transmembrane region" description="Helical" evidence="5">
    <location>
        <begin position="74"/>
        <end position="91"/>
    </location>
</feature>
<feature type="transmembrane region" description="Helical" evidence="5">
    <location>
        <begin position="12"/>
        <end position="31"/>
    </location>
</feature>
<comment type="caution">
    <text evidence="6">The sequence shown here is derived from an EMBL/GenBank/DDBJ whole genome shotgun (WGS) entry which is preliminary data.</text>
</comment>
<accession>A0AAD9MUT0</accession>
<dbReference type="GO" id="GO:0004364">
    <property type="term" value="F:glutathione transferase activity"/>
    <property type="evidence" value="ECO:0007669"/>
    <property type="project" value="TreeGrafter"/>
</dbReference>
<reference evidence="6" key="1">
    <citation type="journal article" date="2023" name="Mol. Biol. Evol.">
        <title>Third-Generation Sequencing Reveals the Adaptive Role of the Epigenome in Three Deep-Sea Polychaetes.</title>
        <authorList>
            <person name="Perez M."/>
            <person name="Aroh O."/>
            <person name="Sun Y."/>
            <person name="Lan Y."/>
            <person name="Juniper S.K."/>
            <person name="Young C.R."/>
            <person name="Angers B."/>
            <person name="Qian P.Y."/>
        </authorList>
    </citation>
    <scope>NUCLEOTIDE SEQUENCE</scope>
    <source>
        <strain evidence="6">P08H-3</strain>
    </source>
</reference>
<dbReference type="AlphaFoldDB" id="A0AAD9MUT0"/>
<dbReference type="Pfam" id="PF01124">
    <property type="entry name" value="MAPEG"/>
    <property type="match status" value="1"/>
</dbReference>
<comment type="subcellular location">
    <subcellularLocation>
        <location evidence="1">Membrane</location>
        <topology evidence="1">Multi-pass membrane protein</topology>
    </subcellularLocation>
</comment>
<organism evidence="6 7">
    <name type="scientific">Paralvinella palmiformis</name>
    <dbReference type="NCBI Taxonomy" id="53620"/>
    <lineage>
        <taxon>Eukaryota</taxon>
        <taxon>Metazoa</taxon>
        <taxon>Spiralia</taxon>
        <taxon>Lophotrochozoa</taxon>
        <taxon>Annelida</taxon>
        <taxon>Polychaeta</taxon>
        <taxon>Sedentaria</taxon>
        <taxon>Canalipalpata</taxon>
        <taxon>Terebellida</taxon>
        <taxon>Terebelliformia</taxon>
        <taxon>Alvinellidae</taxon>
        <taxon>Paralvinella</taxon>
    </lineage>
</organism>
<evidence type="ECO:0000256" key="4">
    <source>
        <dbReference type="ARBA" id="ARBA00023136"/>
    </source>
</evidence>
<dbReference type="GO" id="GO:0005635">
    <property type="term" value="C:nuclear envelope"/>
    <property type="evidence" value="ECO:0007669"/>
    <property type="project" value="TreeGrafter"/>
</dbReference>
<dbReference type="InterPro" id="IPR023352">
    <property type="entry name" value="MAPEG-like_dom_sf"/>
</dbReference>
<proteinExistence type="predicted"/>
<keyword evidence="2 5" id="KW-0812">Transmembrane</keyword>
<keyword evidence="4 5" id="KW-0472">Membrane</keyword>
<evidence type="ECO:0000313" key="7">
    <source>
        <dbReference type="Proteomes" id="UP001208570"/>
    </source>
</evidence>
<dbReference type="EMBL" id="JAODUP010000814">
    <property type="protein sequence ID" value="KAK2143769.1"/>
    <property type="molecule type" value="Genomic_DNA"/>
</dbReference>
<evidence type="ECO:0008006" key="8">
    <source>
        <dbReference type="Google" id="ProtNLM"/>
    </source>
</evidence>
<evidence type="ECO:0000313" key="6">
    <source>
        <dbReference type="EMBL" id="KAK2143769.1"/>
    </source>
</evidence>
<gene>
    <name evidence="6" type="ORF">LSH36_814g01028</name>
</gene>
<dbReference type="SUPFAM" id="SSF161084">
    <property type="entry name" value="MAPEG domain-like"/>
    <property type="match status" value="1"/>
</dbReference>
<dbReference type="GO" id="GO:0016020">
    <property type="term" value="C:membrane"/>
    <property type="evidence" value="ECO:0007669"/>
    <property type="project" value="UniProtKB-SubCell"/>
</dbReference>
<keyword evidence="3 5" id="KW-1133">Transmembrane helix</keyword>
<dbReference type="Gene3D" id="1.20.120.550">
    <property type="entry name" value="Membrane associated eicosanoid/glutathione metabolism-like domain"/>
    <property type="match status" value="1"/>
</dbReference>
<feature type="transmembrane region" description="Helical" evidence="5">
    <location>
        <begin position="103"/>
        <end position="123"/>
    </location>
</feature>
<name>A0AAD9MUT0_9ANNE</name>
<evidence type="ECO:0000256" key="1">
    <source>
        <dbReference type="ARBA" id="ARBA00004141"/>
    </source>
</evidence>
<dbReference type="GO" id="GO:0004602">
    <property type="term" value="F:glutathione peroxidase activity"/>
    <property type="evidence" value="ECO:0007669"/>
    <property type="project" value="TreeGrafter"/>
</dbReference>
<dbReference type="GO" id="GO:0006691">
    <property type="term" value="P:leukotriene metabolic process"/>
    <property type="evidence" value="ECO:0007669"/>
    <property type="project" value="UniProtKB-ARBA"/>
</dbReference>
<dbReference type="Proteomes" id="UP001208570">
    <property type="component" value="Unassembled WGS sequence"/>
</dbReference>